<dbReference type="Gene3D" id="3.40.50.300">
    <property type="entry name" value="P-loop containing nucleotide triphosphate hydrolases"/>
    <property type="match status" value="1"/>
</dbReference>
<keyword evidence="1" id="KW-0175">Coiled coil</keyword>
<dbReference type="Pfam" id="PF00350">
    <property type="entry name" value="Dynamin_N"/>
    <property type="match status" value="1"/>
</dbReference>
<sequence length="582" mass="66280">MSTAGARKIVWQRDLDECRRPPVFTVTFMGSTGAGKSSLINALLEVEVVPTSGSRACTSVVTEISYHEKAECEASIEFLTEDAWWKELAAVVGDMKEDIEEQLARVNSKTRTTRPTLKVSKHVQKSWNTLRAVYPHLTLQQVAHNPTTQLIDSLRDRDLWPTLKDLGSSKHICKGRLYQDGGPFLYYPAHYTCRRCSDYIRPSGNIETTAKTVVLSLAYRNEDGTFKSSKLTFVVTKCDDIAWEEVAKSMQLEDDPDFIELQDKVDECRQNIIDAEAKYEEVLNTREFYEEKPHIPCAASPSLSQCVKAEEMHVDDVSRKRLLSDVKEAPDVKPQYALRTFCSQQRSEETSMALLEKVMEEMEDDFGDTAEMFPVFTVATRDYQKINRRMSGEMTCFLDVDDTKIPALRDHCRLLACRVREEFALTSFEILSRTTSSMYRVFEGIERADDQDMQLLSTIWGEQHGRMRSGSKSLEERVRTNFIASRNKTIEALKEHFNHGLEETCIAAAEEAITEAVPTALKLQQEVSWQRLRAILRVSAVELQWTCNGAAVSPRAPRSQSITISWRDLCNFSMVARRSHLS</sequence>
<dbReference type="EMBL" id="LUEZ02000023">
    <property type="protein sequence ID" value="RDB26764.1"/>
    <property type="molecule type" value="Genomic_DNA"/>
</dbReference>
<dbReference type="STRING" id="39966.A0A369K4Q7"/>
<dbReference type="InParanoid" id="A0A369K4Q7"/>
<dbReference type="OrthoDB" id="3598281at2759"/>
<dbReference type="Proteomes" id="UP000076154">
    <property type="component" value="Unassembled WGS sequence"/>
</dbReference>
<feature type="coiled-coil region" evidence="1">
    <location>
        <begin position="258"/>
        <end position="292"/>
    </location>
</feature>
<evidence type="ECO:0000259" key="2">
    <source>
        <dbReference type="Pfam" id="PF00350"/>
    </source>
</evidence>
<feature type="domain" description="Dynamin N-terminal" evidence="2">
    <location>
        <begin position="26"/>
        <end position="153"/>
    </location>
</feature>
<gene>
    <name evidence="3" type="ORF">Hypma_005332</name>
</gene>
<proteinExistence type="predicted"/>
<dbReference type="PANTHER" id="PTHR36681">
    <property type="entry name" value="NUCLEAR GTPASE, GERMINAL CENTER-ASSOCIATED, TANDEM DUPLICATE 3"/>
    <property type="match status" value="1"/>
</dbReference>
<organism evidence="3 4">
    <name type="scientific">Hypsizygus marmoreus</name>
    <name type="common">White beech mushroom</name>
    <name type="synonym">Agaricus marmoreus</name>
    <dbReference type="NCBI Taxonomy" id="39966"/>
    <lineage>
        <taxon>Eukaryota</taxon>
        <taxon>Fungi</taxon>
        <taxon>Dikarya</taxon>
        <taxon>Basidiomycota</taxon>
        <taxon>Agaricomycotina</taxon>
        <taxon>Agaricomycetes</taxon>
        <taxon>Agaricomycetidae</taxon>
        <taxon>Agaricales</taxon>
        <taxon>Tricholomatineae</taxon>
        <taxon>Lyophyllaceae</taxon>
        <taxon>Hypsizygus</taxon>
    </lineage>
</organism>
<comment type="caution">
    <text evidence="3">The sequence shown here is derived from an EMBL/GenBank/DDBJ whole genome shotgun (WGS) entry which is preliminary data.</text>
</comment>
<evidence type="ECO:0000313" key="3">
    <source>
        <dbReference type="EMBL" id="RDB26764.1"/>
    </source>
</evidence>
<evidence type="ECO:0000256" key="1">
    <source>
        <dbReference type="SAM" id="Coils"/>
    </source>
</evidence>
<evidence type="ECO:0000313" key="4">
    <source>
        <dbReference type="Proteomes" id="UP000076154"/>
    </source>
</evidence>
<dbReference type="InterPro" id="IPR027417">
    <property type="entry name" value="P-loop_NTPase"/>
</dbReference>
<dbReference type="InterPro" id="IPR045063">
    <property type="entry name" value="Dynamin_N"/>
</dbReference>
<dbReference type="PANTHER" id="PTHR36681:SF3">
    <property type="entry name" value="NUCLEAR GTPASE, GERMINAL CENTER-ASSOCIATED, TANDEM DUPLICATE 3"/>
    <property type="match status" value="1"/>
</dbReference>
<dbReference type="AlphaFoldDB" id="A0A369K4Q7"/>
<accession>A0A369K4Q7</accession>
<dbReference type="SUPFAM" id="SSF52540">
    <property type="entry name" value="P-loop containing nucleoside triphosphate hydrolases"/>
    <property type="match status" value="1"/>
</dbReference>
<keyword evidence="4" id="KW-1185">Reference proteome</keyword>
<name>A0A369K4Q7_HYPMA</name>
<protein>
    <recommendedName>
        <fullName evidence="2">Dynamin N-terminal domain-containing protein</fullName>
    </recommendedName>
</protein>
<reference evidence="3" key="1">
    <citation type="submission" date="2018-04" db="EMBL/GenBank/DDBJ databases">
        <title>Whole genome sequencing of Hypsizygus marmoreus.</title>
        <authorList>
            <person name="Choi I.-G."/>
            <person name="Min B."/>
            <person name="Kim J.-G."/>
            <person name="Kim S."/>
            <person name="Oh Y.-L."/>
            <person name="Kong W.-S."/>
            <person name="Park H."/>
            <person name="Jeong J."/>
            <person name="Song E.-S."/>
        </authorList>
    </citation>
    <scope>NUCLEOTIDE SEQUENCE [LARGE SCALE GENOMIC DNA]</scope>
    <source>
        <strain evidence="3">51987-8</strain>
    </source>
</reference>